<dbReference type="PANTHER" id="PTHR21666:SF289">
    <property type="entry name" value="L-ALA--D-GLU ENDOPEPTIDASE"/>
    <property type="match status" value="1"/>
</dbReference>
<dbReference type="InterPro" id="IPR057309">
    <property type="entry name" value="PcsB_CC"/>
</dbReference>
<dbReference type="SUPFAM" id="SSF51261">
    <property type="entry name" value="Duplicated hybrid motif"/>
    <property type="match status" value="1"/>
</dbReference>
<evidence type="ECO:0000259" key="5">
    <source>
        <dbReference type="Pfam" id="PF24568"/>
    </source>
</evidence>
<dbReference type="Pfam" id="PF24568">
    <property type="entry name" value="CC_PcsB"/>
    <property type="match status" value="1"/>
</dbReference>
<dbReference type="Gene3D" id="2.70.70.10">
    <property type="entry name" value="Glucose Permease (Domain IIA)"/>
    <property type="match status" value="1"/>
</dbReference>
<keyword evidence="2" id="KW-0175">Coiled coil</keyword>
<dbReference type="KEGG" id="pib:BBD41_16730"/>
<name>A0A1B2E298_9BACL</name>
<dbReference type="InterPro" id="IPR016047">
    <property type="entry name" value="M23ase_b-sheet_dom"/>
</dbReference>
<dbReference type="PANTHER" id="PTHR21666">
    <property type="entry name" value="PEPTIDASE-RELATED"/>
    <property type="match status" value="1"/>
</dbReference>
<feature type="coiled-coil region" evidence="2">
    <location>
        <begin position="181"/>
        <end position="276"/>
    </location>
</feature>
<accession>A0A1B2E298</accession>
<feature type="domain" description="M23ase beta-sheet core" evidence="4">
    <location>
        <begin position="323"/>
        <end position="420"/>
    </location>
</feature>
<dbReference type="Pfam" id="PF01551">
    <property type="entry name" value="Peptidase_M23"/>
    <property type="match status" value="1"/>
</dbReference>
<evidence type="ECO:0000313" key="6">
    <source>
        <dbReference type="EMBL" id="ANY74095.1"/>
    </source>
</evidence>
<gene>
    <name evidence="6" type="ORF">BBD41_16730</name>
</gene>
<dbReference type="GO" id="GO:0004222">
    <property type="term" value="F:metalloendopeptidase activity"/>
    <property type="evidence" value="ECO:0007669"/>
    <property type="project" value="TreeGrafter"/>
</dbReference>
<dbReference type="AlphaFoldDB" id="A0A1B2E298"/>
<reference evidence="6" key="1">
    <citation type="submission" date="2016-08" db="EMBL/GenBank/DDBJ databases">
        <title>Complete Genome Seqeunce of Paenibacillus sp. nov. IHBB 9852 from high altitute lake of Indian trans-Himalayas.</title>
        <authorList>
            <person name="Kiran S."/>
            <person name="Swarnkar M.K."/>
            <person name="Rana A."/>
            <person name="Tewari R."/>
            <person name="Gulati A."/>
        </authorList>
    </citation>
    <scope>NUCLEOTIDE SEQUENCE [LARGE SCALE GENOMIC DNA]</scope>
    <source>
        <strain evidence="6">IHBB 9852</strain>
    </source>
</reference>
<evidence type="ECO:0000256" key="1">
    <source>
        <dbReference type="ARBA" id="ARBA00022729"/>
    </source>
</evidence>
<dbReference type="InterPro" id="IPR011055">
    <property type="entry name" value="Dup_hybrid_motif"/>
</dbReference>
<protein>
    <submittedName>
        <fullName evidence="6">Uncharacterized protein</fullName>
    </submittedName>
</protein>
<feature type="domain" description="Peptidoglycan hydrolase PcsB coiled-coil" evidence="5">
    <location>
        <begin position="108"/>
        <end position="180"/>
    </location>
</feature>
<sequence>MKKIAAGVAALLLASVMIQPSDGQAEKKTAADVDRELKVLQEQVRKARAQKSKAAEEKKEAQHYKKKTTKNLKYVMEQISIVSNELMRISMRIEETEDNLRTTTKELEAAEERIASREKLLESRIRLIYMDGQPSYLDVLLSSTSFSDFLERADSLKTIVNQDQDLLVQHKQDKLLVIEKKKELETQYATAKDLYEQMEDRKSLLNEKEKEKRVLLAQYDQEIEEAEILTKEQDQMLVALASKRSDLQKEKNKLAAEEAARRAAAAKAAAAAAAKRAKATKLGGSKGGGFTGNGGPFALPVSGARLSSGYGPRVHPVTGEVGKMHTGQDFAAPQGTEIRAAESGTVILAEWWSGYGNCVIVDHGGGVWTLYGHIRNGGIMVSEGDKVSRGQKIAEVGSTGQSTGPHLHFEVRVNGSPVNPGPYL</sequence>
<evidence type="ECO:0000256" key="3">
    <source>
        <dbReference type="SAM" id="MobiDB-lite"/>
    </source>
</evidence>
<dbReference type="CDD" id="cd12797">
    <property type="entry name" value="M23_peptidase"/>
    <property type="match status" value="1"/>
</dbReference>
<feature type="region of interest" description="Disordered" evidence="3">
    <location>
        <begin position="398"/>
        <end position="424"/>
    </location>
</feature>
<evidence type="ECO:0000256" key="2">
    <source>
        <dbReference type="SAM" id="Coils"/>
    </source>
</evidence>
<organism evidence="6">
    <name type="scientific">Paenibacillus ihbetae</name>
    <dbReference type="NCBI Taxonomy" id="1870820"/>
    <lineage>
        <taxon>Bacteria</taxon>
        <taxon>Bacillati</taxon>
        <taxon>Bacillota</taxon>
        <taxon>Bacilli</taxon>
        <taxon>Bacillales</taxon>
        <taxon>Paenibacillaceae</taxon>
        <taxon>Paenibacillus</taxon>
    </lineage>
</organism>
<dbReference type="EMBL" id="CP016809">
    <property type="protein sequence ID" value="ANY74095.1"/>
    <property type="molecule type" value="Genomic_DNA"/>
</dbReference>
<evidence type="ECO:0000259" key="4">
    <source>
        <dbReference type="Pfam" id="PF01551"/>
    </source>
</evidence>
<keyword evidence="1" id="KW-0732">Signal</keyword>
<proteinExistence type="predicted"/>
<feature type="coiled-coil region" evidence="2">
    <location>
        <begin position="30"/>
        <end position="120"/>
    </location>
</feature>
<dbReference type="Gene3D" id="6.10.250.3150">
    <property type="match status" value="1"/>
</dbReference>
<dbReference type="RefSeq" id="WP_099478278.1">
    <property type="nucleotide sequence ID" value="NZ_CP016809.1"/>
</dbReference>
<dbReference type="InterPro" id="IPR050570">
    <property type="entry name" value="Cell_wall_metabolism_enzyme"/>
</dbReference>